<dbReference type="InterPro" id="IPR027455">
    <property type="entry name" value="Sper_AcTfrase_N"/>
</dbReference>
<evidence type="ECO:0000313" key="2">
    <source>
        <dbReference type="EMBL" id="KOO46092.1"/>
    </source>
</evidence>
<organism evidence="2 3">
    <name type="scientific">Priestia koreensis</name>
    <dbReference type="NCBI Taxonomy" id="284581"/>
    <lineage>
        <taxon>Bacteria</taxon>
        <taxon>Bacillati</taxon>
        <taxon>Bacillota</taxon>
        <taxon>Bacilli</taxon>
        <taxon>Bacillales</taxon>
        <taxon>Bacillaceae</taxon>
        <taxon>Priestia</taxon>
    </lineage>
</organism>
<dbReference type="Pfam" id="PF00583">
    <property type="entry name" value="Acetyltransf_1"/>
    <property type="match status" value="1"/>
</dbReference>
<keyword evidence="2" id="KW-0808">Transferase</keyword>
<keyword evidence="3" id="KW-1185">Reference proteome</keyword>
<dbReference type="InterPro" id="IPR016181">
    <property type="entry name" value="Acyl_CoA_acyltransferase"/>
</dbReference>
<dbReference type="Gene3D" id="3.40.630.30">
    <property type="match status" value="1"/>
</dbReference>
<dbReference type="AlphaFoldDB" id="A0A0M0L5F6"/>
<comment type="caution">
    <text evidence="2">The sequence shown here is derived from an EMBL/GenBank/DDBJ whole genome shotgun (WGS) entry which is preliminary data.</text>
</comment>
<dbReference type="CDD" id="cd04301">
    <property type="entry name" value="NAT_SF"/>
    <property type="match status" value="1"/>
</dbReference>
<name>A0A0M0L5F6_9BACI</name>
<gene>
    <name evidence="2" type="ORF">AMD01_09445</name>
</gene>
<dbReference type="SUPFAM" id="SSF55729">
    <property type="entry name" value="Acyl-CoA N-acyltransferases (Nat)"/>
    <property type="match status" value="1"/>
</dbReference>
<dbReference type="RefSeq" id="WP_053401155.1">
    <property type="nucleotide sequence ID" value="NZ_LILC01000013.1"/>
</dbReference>
<dbReference type="PATRIC" id="fig|284581.3.peg.1958"/>
<sequence>MDIKLKSITRQNWEDAIALQVEKGQQHFVPSVAVSLAKTYVKPDGDHITYVPFAIYNKEKMVGFVMHAYELGSTNMYWINGFLIDSAYQGKGYGKAAILALIEWIRTSFPLCEEIRLTVYDENQKATRLYKSIGFQETEHYYVDERVWFYRVT</sequence>
<evidence type="ECO:0000313" key="3">
    <source>
        <dbReference type="Proteomes" id="UP000037558"/>
    </source>
</evidence>
<dbReference type="InterPro" id="IPR050276">
    <property type="entry name" value="MshD_Acetyltransferase"/>
</dbReference>
<dbReference type="PROSITE" id="PS51186">
    <property type="entry name" value="GNAT"/>
    <property type="match status" value="1"/>
</dbReference>
<dbReference type="PANTHER" id="PTHR43617">
    <property type="entry name" value="L-AMINO ACID N-ACETYLTRANSFERASE"/>
    <property type="match status" value="1"/>
</dbReference>
<dbReference type="EMBL" id="LILC01000013">
    <property type="protein sequence ID" value="KOO46092.1"/>
    <property type="molecule type" value="Genomic_DNA"/>
</dbReference>
<dbReference type="PANTHER" id="PTHR43617:SF34">
    <property type="entry name" value="PUTATIVE-RELATED"/>
    <property type="match status" value="1"/>
</dbReference>
<protein>
    <submittedName>
        <fullName evidence="2">GCN5 family acetyltransferase</fullName>
    </submittedName>
</protein>
<accession>A0A0M0L5F6</accession>
<dbReference type="Gene3D" id="1.10.287.900">
    <property type="entry name" value="The crystal structure of the spermine/spermidine acetyltransferase from enterococcus faecali"/>
    <property type="match status" value="1"/>
</dbReference>
<reference evidence="3" key="1">
    <citation type="submission" date="2015-08" db="EMBL/GenBank/DDBJ databases">
        <title>Fjat-14210 dsm16467.</title>
        <authorList>
            <person name="Liu B."/>
            <person name="Wang J."/>
            <person name="Zhu Y."/>
            <person name="Liu G."/>
            <person name="Chen Q."/>
            <person name="Chen Z."/>
            <person name="Lan J."/>
            <person name="Che J."/>
            <person name="Ge C."/>
            <person name="Shi H."/>
            <person name="Pan Z."/>
            <person name="Liu X."/>
        </authorList>
    </citation>
    <scope>NUCLEOTIDE SEQUENCE [LARGE SCALE GENOMIC DNA]</scope>
    <source>
        <strain evidence="3">DSM 16467</strain>
    </source>
</reference>
<dbReference type="InterPro" id="IPR000182">
    <property type="entry name" value="GNAT_dom"/>
</dbReference>
<dbReference type="OrthoDB" id="9127144at2"/>
<feature type="domain" description="N-acetyltransferase" evidence="1">
    <location>
        <begin position="3"/>
        <end position="153"/>
    </location>
</feature>
<proteinExistence type="predicted"/>
<dbReference type="Proteomes" id="UP000037558">
    <property type="component" value="Unassembled WGS sequence"/>
</dbReference>
<evidence type="ECO:0000259" key="1">
    <source>
        <dbReference type="PROSITE" id="PS51186"/>
    </source>
</evidence>
<dbReference type="GO" id="GO:0016747">
    <property type="term" value="F:acyltransferase activity, transferring groups other than amino-acyl groups"/>
    <property type="evidence" value="ECO:0007669"/>
    <property type="project" value="InterPro"/>
</dbReference>
<dbReference type="STRING" id="284581.AMD01_09445"/>